<sequence length="202" mass="23083">MVTVTPVEEFLENPPAGLSVEVLGSGYRVHSDPERSLVLIDDSDSCRGNIVFQNSLGRKIKTHNLWEYTSTRKSLLSKRIYLLVSACEETSSVTSKKAANEPRVLQRYVVSIDGNNPFIKWQVERGLDWTISSVAGESYVVDIDLTELMESWAAKNLTTDKLIQVKHAWRDATFTLKYYSDALFDFPFWFGFSKRTFKLRLT</sequence>
<dbReference type="RefSeq" id="XP_051256705.1">
    <property type="nucleotide sequence ID" value="XM_051400745.1"/>
</dbReference>
<reference evidence="1" key="1">
    <citation type="submission" date="2025-08" db="UniProtKB">
        <authorList>
            <consortium name="Ensembl"/>
        </authorList>
    </citation>
    <scope>IDENTIFICATION</scope>
</reference>
<accession>A0A8P4KDU3</accession>
<gene>
    <name evidence="1" type="primary">LOC127363816</name>
</gene>
<evidence type="ECO:0000313" key="2">
    <source>
        <dbReference type="Proteomes" id="UP000694389"/>
    </source>
</evidence>
<name>A0A8P4KDU3_DICLA</name>
<evidence type="ECO:0008006" key="3">
    <source>
        <dbReference type="Google" id="ProtNLM"/>
    </source>
</evidence>
<reference evidence="1" key="2">
    <citation type="submission" date="2025-09" db="UniProtKB">
        <authorList>
            <consortium name="Ensembl"/>
        </authorList>
    </citation>
    <scope>IDENTIFICATION</scope>
</reference>
<dbReference type="GeneTree" id="ENSGT00390000018451"/>
<dbReference type="GeneID" id="127363816"/>
<dbReference type="OMA" id="WQMEKGL"/>
<protein>
    <recommendedName>
        <fullName evidence="3">Mesenteric estrogen-dependent adipogenesis protein</fullName>
    </recommendedName>
</protein>
<dbReference type="Ensembl" id="ENSDLAT00005071394.1">
    <property type="protein sequence ID" value="ENSDLAP00005068150.1"/>
    <property type="gene ID" value="ENSDLAG00005032249.1"/>
</dbReference>
<proteinExistence type="predicted"/>
<evidence type="ECO:0000313" key="1">
    <source>
        <dbReference type="Ensembl" id="ENSDLAP00005068150.1"/>
    </source>
</evidence>
<dbReference type="Proteomes" id="UP000694389">
    <property type="component" value="Unassembled WGS sequence"/>
</dbReference>
<dbReference type="AlphaFoldDB" id="A0A8P4KDU3"/>
<organism evidence="1 2">
    <name type="scientific">Dicentrarchus labrax</name>
    <name type="common">European seabass</name>
    <name type="synonym">Morone labrax</name>
    <dbReference type="NCBI Taxonomy" id="13489"/>
    <lineage>
        <taxon>Eukaryota</taxon>
        <taxon>Metazoa</taxon>
        <taxon>Chordata</taxon>
        <taxon>Craniata</taxon>
        <taxon>Vertebrata</taxon>
        <taxon>Euteleostomi</taxon>
        <taxon>Actinopterygii</taxon>
        <taxon>Neopterygii</taxon>
        <taxon>Teleostei</taxon>
        <taxon>Neoteleostei</taxon>
        <taxon>Acanthomorphata</taxon>
        <taxon>Eupercaria</taxon>
        <taxon>Moronidae</taxon>
        <taxon>Dicentrarchus</taxon>
    </lineage>
</organism>
<dbReference type="OrthoDB" id="10008580at2759"/>
<keyword evidence="2" id="KW-1185">Reference proteome</keyword>